<feature type="transmembrane region" description="Helical" evidence="2">
    <location>
        <begin position="21"/>
        <end position="41"/>
    </location>
</feature>
<name>A0A930YIX7_9ACTN</name>
<evidence type="ECO:0000313" key="3">
    <source>
        <dbReference type="EMBL" id="MBF4764459.1"/>
    </source>
</evidence>
<keyword evidence="4" id="KW-1185">Reference proteome</keyword>
<evidence type="ECO:0000313" key="4">
    <source>
        <dbReference type="Proteomes" id="UP000640489"/>
    </source>
</evidence>
<dbReference type="AlphaFoldDB" id="A0A930YIX7"/>
<comment type="caution">
    <text evidence="3">The sequence shown here is derived from an EMBL/GenBank/DDBJ whole genome shotgun (WGS) entry which is preliminary data.</text>
</comment>
<keyword evidence="2" id="KW-0812">Transmembrane</keyword>
<organism evidence="3 4">
    <name type="scientific">Nocardioides islandensis</name>
    <dbReference type="NCBI Taxonomy" id="433663"/>
    <lineage>
        <taxon>Bacteria</taxon>
        <taxon>Bacillati</taxon>
        <taxon>Actinomycetota</taxon>
        <taxon>Actinomycetes</taxon>
        <taxon>Propionibacteriales</taxon>
        <taxon>Nocardioidaceae</taxon>
        <taxon>Nocardioides</taxon>
    </lineage>
</organism>
<dbReference type="Proteomes" id="UP000640489">
    <property type="component" value="Unassembled WGS sequence"/>
</dbReference>
<accession>A0A930YIX7</accession>
<keyword evidence="2" id="KW-0472">Membrane</keyword>
<dbReference type="EMBL" id="JADKPN010000009">
    <property type="protein sequence ID" value="MBF4764459.1"/>
    <property type="molecule type" value="Genomic_DNA"/>
</dbReference>
<evidence type="ECO:0000256" key="2">
    <source>
        <dbReference type="SAM" id="Phobius"/>
    </source>
</evidence>
<proteinExistence type="predicted"/>
<sequence length="135" mass="13931">MDALPTRDDPRGRRRNRYQHAVAALTGLATAGSLTATGWIAGQAAHTWQTAHQTTTGPGGSSSTGNRHPSTPASATRGDDREGERPRIVLRERPTRTRTSTRYVAPAAPVGGGGTVSSTPTHVTQGAPPAPSSGS</sequence>
<keyword evidence="2" id="KW-1133">Transmembrane helix</keyword>
<feature type="compositionally biased region" description="Basic and acidic residues" evidence="1">
    <location>
        <begin position="77"/>
        <end position="95"/>
    </location>
</feature>
<feature type="region of interest" description="Disordered" evidence="1">
    <location>
        <begin position="46"/>
        <end position="135"/>
    </location>
</feature>
<reference evidence="3" key="1">
    <citation type="submission" date="2020-11" db="EMBL/GenBank/DDBJ databases">
        <title>Nocardioides sp. nov., isolated from Soil of Cynanchum wilfordii Hemsley rhizosphere.</title>
        <authorList>
            <person name="Lee J.-S."/>
            <person name="Suh M.K."/>
            <person name="Kim J.-S."/>
        </authorList>
    </citation>
    <scope>NUCLEOTIDE SEQUENCE</scope>
    <source>
        <strain evidence="3">KCTC 19275</strain>
    </source>
</reference>
<protein>
    <submittedName>
        <fullName evidence="3">Uncharacterized protein</fullName>
    </submittedName>
</protein>
<dbReference type="RefSeq" id="WP_194707647.1">
    <property type="nucleotide sequence ID" value="NZ_JADKPN010000009.1"/>
</dbReference>
<feature type="compositionally biased region" description="Low complexity" evidence="1">
    <location>
        <begin position="46"/>
        <end position="56"/>
    </location>
</feature>
<gene>
    <name evidence="3" type="ORF">ISU07_15100</name>
</gene>
<feature type="compositionally biased region" description="Low complexity" evidence="1">
    <location>
        <begin position="97"/>
        <end position="109"/>
    </location>
</feature>
<evidence type="ECO:0000256" key="1">
    <source>
        <dbReference type="SAM" id="MobiDB-lite"/>
    </source>
</evidence>